<evidence type="ECO:0000259" key="2">
    <source>
        <dbReference type="PROSITE" id="PS51494"/>
    </source>
</evidence>
<dbReference type="InterPro" id="IPR051344">
    <property type="entry name" value="Vgb"/>
</dbReference>
<evidence type="ECO:0000313" key="4">
    <source>
        <dbReference type="Proteomes" id="UP000236173"/>
    </source>
</evidence>
<dbReference type="EMBL" id="BEHT01000011">
    <property type="protein sequence ID" value="GBC98512.1"/>
    <property type="molecule type" value="Genomic_DNA"/>
</dbReference>
<dbReference type="InterPro" id="IPR011047">
    <property type="entry name" value="Quinoprotein_ADH-like_sf"/>
</dbReference>
<dbReference type="Proteomes" id="UP000236173">
    <property type="component" value="Unassembled WGS sequence"/>
</dbReference>
<feature type="region of interest" description="Disordered" evidence="1">
    <location>
        <begin position="616"/>
        <end position="657"/>
    </location>
</feature>
<feature type="region of interest" description="Disordered" evidence="1">
    <location>
        <begin position="1231"/>
        <end position="1292"/>
    </location>
</feature>
<dbReference type="InterPro" id="IPR008763">
    <property type="entry name" value="Peptidase_S55"/>
</dbReference>
<gene>
    <name evidence="3" type="ORF">HRbin17_01025</name>
</gene>
<dbReference type="SUPFAM" id="SSF50998">
    <property type="entry name" value="Quinoprotein alcohol dehydrogenase-like"/>
    <property type="match status" value="1"/>
</dbReference>
<evidence type="ECO:0000256" key="1">
    <source>
        <dbReference type="SAM" id="MobiDB-lite"/>
    </source>
</evidence>
<evidence type="ECO:0000313" key="3">
    <source>
        <dbReference type="EMBL" id="GBC98512.1"/>
    </source>
</evidence>
<feature type="region of interest" description="Disordered" evidence="1">
    <location>
        <begin position="715"/>
        <end position="766"/>
    </location>
</feature>
<dbReference type="Pfam" id="PF05580">
    <property type="entry name" value="Peptidase_S55"/>
    <property type="match status" value="1"/>
</dbReference>
<feature type="compositionally biased region" description="Pro residues" evidence="1">
    <location>
        <begin position="1260"/>
        <end position="1281"/>
    </location>
</feature>
<dbReference type="SUPFAM" id="SSF101898">
    <property type="entry name" value="NHL repeat"/>
    <property type="match status" value="1"/>
</dbReference>
<feature type="compositionally biased region" description="Pro residues" evidence="1">
    <location>
        <begin position="626"/>
        <end position="639"/>
    </location>
</feature>
<protein>
    <submittedName>
        <fullName evidence="3">Desiccation/radiation resistance protein</fullName>
    </submittedName>
</protein>
<dbReference type="Gene3D" id="2.130.10.10">
    <property type="entry name" value="YVTN repeat-like/Quinoprotein amine dehydrogenase"/>
    <property type="match status" value="1"/>
</dbReference>
<dbReference type="PROSITE" id="PS51494">
    <property type="entry name" value="SPOIVB"/>
    <property type="match status" value="1"/>
</dbReference>
<dbReference type="PANTHER" id="PTHR40274">
    <property type="entry name" value="VIRGINIAMYCIN B LYASE"/>
    <property type="match status" value="1"/>
</dbReference>
<dbReference type="Gene3D" id="2.80.10.50">
    <property type="match status" value="1"/>
</dbReference>
<feature type="compositionally biased region" description="Low complexity" evidence="1">
    <location>
        <begin position="640"/>
        <end position="652"/>
    </location>
</feature>
<sequence>MRRIIWLWACVIVTLIRAGAISPNDILPPNKLRPGMKGYGLSVFQGTRIERFPITVIGVLERMDFDMDAILIRIDGGTVVRRKSGVIAGMSGSPIFVNGKLVGAIAFGWGFSKEPICGVTPITAMLACTDPQRFPSPRWTAGTLRPKGAPVVVAGRSVHRVRVVPNWVEARQWRSRLRPDEGLLVPVATPLLVRGVPRSLFPLIRRLLEPYNFVVLEGAGGASRLPVKDAPIRPGSALGVQLVGGDVDFTAIGTVTWVEGNRFWAFGHPMMSLGSVDLPVTSAYVLDIFPAYDFSFKLGVGLRERGRLTQDRAFAVAGELGRLAETVPMQVTLRNFAQGQRRAYRLKLVQHRELLPLGAYVSLLGAFFTSVSPAEEGSTHMRVRVEAKGLPPIERENWFPNEGGRMSGNVFVIALGGARTSPLAELADILEAAANNRFGEVKFSALSASLAFYPQRRTAWIDRVTARKTRVKPGEKVPVTLSLKGWGGFERTMTVDLVVPANARPGRMRFWVGGGMMGELVRQQSGYRRPRPRSLADLWQQLQDVYANNEVLIATNPLTSGVEIAGKRWESLPNATLEALMNMGSSDIVPIRDYRERRFAFDRILTGLASVTLTVEAEEREKEAPPRPPTIEPGPPPSGPSGAEASSGAPGEPGEEEFVTAPLNGAERFWLLSVAQKWRDPGERAWWEIQLARWRWETMDVTAWWHTARLALQREEKSDKDQPPQPPDWDEVRRMSPEAAEQKEQPAQQPSQPPQPLGQRTQPLARQPKMWVLDKGDDWLKGKLDGTIVATDGTVTLGYHARTLFDPAETIGAFCLLPAPDGTVLIGTIGPARVLRLDAFGNRTVVAEVPEEAVVTALALAPDGALWFATAPQGLVFRLPRAATKPERLCRLGATVWGIAFFNDGTAVLATGPEGKVWTLAPNSLTTPHLFAQLPERHALALAKAPDGAIYVGTNPRGKVYRVTPDGTIVPVFEAPQNPVQALAVDAKGNLFVGTSGSAIVYVVQPDGRWREVRRFNPERHIMAMFPDGNGVLVATGMPGKLYRLTADGVAAWLYDSEQSHLLAVAQFGDRLCAVPSGSGEVIALERNREGTYQSPVLDASQVARWGVLHFVANVPTGAQIIVQTRSGNTAYPDTTWSDWTPGFTASGQVVTSPPARYLQIRLILRANDQGQAPIVQRVALVYLPKNQPPRLTVQEPTPGAIVSGRVTIRWRGEDPDRDRLTYEVYVSRDGGKTWDRLPSDGSSASPKPTPAGDGGEAAPPEPPAKPSQPPQQRPAQPQPTPTTASSLTWDTTKLPDGTYWLKVIASDRIANPDDPQTAEQQIGPITVDNTPPIAAVQMVKRDGNRLFVPCYDNTAVASVEYRAEGGEWIAATCEDGIFDEPYEVAVIDLSKLPANAKKVEVRVRDSAGNESTAALSTQ</sequence>
<organism evidence="3 4">
    <name type="scientific">Candidatus Fervidibacter japonicus</name>
    <dbReference type="NCBI Taxonomy" id="2035412"/>
    <lineage>
        <taxon>Bacteria</taxon>
        <taxon>Candidatus Fervidibacterota</taxon>
        <taxon>Candidatus Fervidibacter</taxon>
    </lineage>
</organism>
<dbReference type="PANTHER" id="PTHR40274:SF4">
    <property type="entry name" value="BLL1406 PROTEIN"/>
    <property type="match status" value="1"/>
</dbReference>
<name>A0A2H5XBF1_9BACT</name>
<feature type="domain" description="Peptidase S55" evidence="2">
    <location>
        <begin position="1"/>
        <end position="141"/>
    </location>
</feature>
<feature type="compositionally biased region" description="Basic and acidic residues" evidence="1">
    <location>
        <begin position="730"/>
        <end position="744"/>
    </location>
</feature>
<accession>A0A2H5XBF1</accession>
<proteinExistence type="predicted"/>
<reference evidence="4" key="1">
    <citation type="submission" date="2017-09" db="EMBL/GenBank/DDBJ databases">
        <title>Metaegenomics of thermophilic ammonia-oxidizing enrichment culture.</title>
        <authorList>
            <person name="Kato S."/>
            <person name="Suzuki K."/>
        </authorList>
    </citation>
    <scope>NUCLEOTIDE SEQUENCE [LARGE SCALE GENOMIC DNA]</scope>
</reference>
<comment type="caution">
    <text evidence="3">The sequence shown here is derived from an EMBL/GenBank/DDBJ whole genome shotgun (WGS) entry which is preliminary data.</text>
</comment>
<dbReference type="InterPro" id="IPR015943">
    <property type="entry name" value="WD40/YVTN_repeat-like_dom_sf"/>
</dbReference>